<organism evidence="1 2">
    <name type="scientific">Pseudochrobactrum kiredjianiae</name>
    <dbReference type="NCBI Taxonomy" id="386305"/>
    <lineage>
        <taxon>Bacteria</taxon>
        <taxon>Pseudomonadati</taxon>
        <taxon>Pseudomonadota</taxon>
        <taxon>Alphaproteobacteria</taxon>
        <taxon>Hyphomicrobiales</taxon>
        <taxon>Brucellaceae</taxon>
        <taxon>Pseudochrobactrum</taxon>
    </lineage>
</organism>
<evidence type="ECO:0000313" key="1">
    <source>
        <dbReference type="EMBL" id="MFD1225832.1"/>
    </source>
</evidence>
<accession>A0ABW3UZG5</accession>
<sequence length="108" mass="11405">MTSNIAICQTFSTKGEVKSVGAFIPITGCVLVATIGEGLDIPKDVGSTAAGIGRSWYDGMSVIIDMPSASDLAELNNFLFGTEPRPHFRTEIAAAIKALKSYPAREVV</sequence>
<name>A0ABW3UZG5_9HYPH</name>
<evidence type="ECO:0000313" key="2">
    <source>
        <dbReference type="Proteomes" id="UP001597263"/>
    </source>
</evidence>
<protein>
    <submittedName>
        <fullName evidence="1">Uncharacterized protein</fullName>
    </submittedName>
</protein>
<dbReference type="EMBL" id="JBHTMA010000002">
    <property type="protein sequence ID" value="MFD1225832.1"/>
    <property type="molecule type" value="Genomic_DNA"/>
</dbReference>
<comment type="caution">
    <text evidence="1">The sequence shown here is derived from an EMBL/GenBank/DDBJ whole genome shotgun (WGS) entry which is preliminary data.</text>
</comment>
<dbReference type="Proteomes" id="UP001597263">
    <property type="component" value="Unassembled WGS sequence"/>
</dbReference>
<keyword evidence="2" id="KW-1185">Reference proteome</keyword>
<dbReference type="RefSeq" id="WP_289387806.1">
    <property type="nucleotide sequence ID" value="NZ_JAUCBM010000006.1"/>
</dbReference>
<proteinExistence type="predicted"/>
<gene>
    <name evidence="1" type="ORF">ACFQ35_01320</name>
</gene>
<reference evidence="2" key="1">
    <citation type="journal article" date="2019" name="Int. J. Syst. Evol. Microbiol.">
        <title>The Global Catalogue of Microorganisms (GCM) 10K type strain sequencing project: providing services to taxonomists for standard genome sequencing and annotation.</title>
        <authorList>
            <consortium name="The Broad Institute Genomics Platform"/>
            <consortium name="The Broad Institute Genome Sequencing Center for Infectious Disease"/>
            <person name="Wu L."/>
            <person name="Ma J."/>
        </authorList>
    </citation>
    <scope>NUCLEOTIDE SEQUENCE [LARGE SCALE GENOMIC DNA]</scope>
    <source>
        <strain evidence="2">CCUG 49584</strain>
    </source>
</reference>